<keyword evidence="6 7" id="KW-0472">Membrane</keyword>
<evidence type="ECO:0000256" key="4">
    <source>
        <dbReference type="ARBA" id="ARBA00022692"/>
    </source>
</evidence>
<feature type="transmembrane region" description="Helical" evidence="7">
    <location>
        <begin position="131"/>
        <end position="155"/>
    </location>
</feature>
<keyword evidence="4 7" id="KW-0812">Transmembrane</keyword>
<dbReference type="CDD" id="cd06173">
    <property type="entry name" value="MFS_MefA_like"/>
    <property type="match status" value="1"/>
</dbReference>
<reference evidence="9" key="1">
    <citation type="journal article" date="2019" name="Int. J. Syst. Evol. Microbiol.">
        <title>The Global Catalogue of Microorganisms (GCM) 10K type strain sequencing project: providing services to taxonomists for standard genome sequencing and annotation.</title>
        <authorList>
            <consortium name="The Broad Institute Genomics Platform"/>
            <consortium name="The Broad Institute Genome Sequencing Center for Infectious Disease"/>
            <person name="Wu L."/>
            <person name="Ma J."/>
        </authorList>
    </citation>
    <scope>NUCLEOTIDE SEQUENCE [LARGE SCALE GENOMIC DNA]</scope>
    <source>
        <strain evidence="9">JCM 16014</strain>
    </source>
</reference>
<evidence type="ECO:0000256" key="5">
    <source>
        <dbReference type="ARBA" id="ARBA00022989"/>
    </source>
</evidence>
<feature type="transmembrane region" description="Helical" evidence="7">
    <location>
        <begin position="72"/>
        <end position="92"/>
    </location>
</feature>
<comment type="subcellular location">
    <subcellularLocation>
        <location evidence="1">Cell membrane</location>
        <topology evidence="1">Multi-pass membrane protein</topology>
    </subcellularLocation>
</comment>
<feature type="transmembrane region" description="Helical" evidence="7">
    <location>
        <begin position="42"/>
        <end position="60"/>
    </location>
</feature>
<feature type="transmembrane region" description="Helical" evidence="7">
    <location>
        <begin position="247"/>
        <end position="268"/>
    </location>
</feature>
<evidence type="ECO:0000256" key="3">
    <source>
        <dbReference type="ARBA" id="ARBA00022475"/>
    </source>
</evidence>
<dbReference type="InterPro" id="IPR036259">
    <property type="entry name" value="MFS_trans_sf"/>
</dbReference>
<dbReference type="SUPFAM" id="SSF103473">
    <property type="entry name" value="MFS general substrate transporter"/>
    <property type="match status" value="1"/>
</dbReference>
<feature type="transmembrane region" description="Helical" evidence="7">
    <location>
        <begin position="288"/>
        <end position="314"/>
    </location>
</feature>
<evidence type="ECO:0000256" key="6">
    <source>
        <dbReference type="ARBA" id="ARBA00023136"/>
    </source>
</evidence>
<protein>
    <submittedName>
        <fullName evidence="8">MFS transporter</fullName>
    </submittedName>
</protein>
<feature type="transmembrane region" description="Helical" evidence="7">
    <location>
        <begin position="161"/>
        <end position="180"/>
    </location>
</feature>
<dbReference type="PANTHER" id="PTHR43266:SF10">
    <property type="entry name" value="BACILYSIN EXPORTER BACE-RELATED"/>
    <property type="match status" value="1"/>
</dbReference>
<evidence type="ECO:0000256" key="7">
    <source>
        <dbReference type="SAM" id="Phobius"/>
    </source>
</evidence>
<feature type="transmembrane region" description="Helical" evidence="7">
    <location>
        <begin position="334"/>
        <end position="356"/>
    </location>
</feature>
<dbReference type="PANTHER" id="PTHR43266">
    <property type="entry name" value="MACROLIDE-EFFLUX PROTEIN"/>
    <property type="match status" value="1"/>
</dbReference>
<comment type="caution">
    <text evidence="8">The sequence shown here is derived from an EMBL/GenBank/DDBJ whole genome shotgun (WGS) entry which is preliminary data.</text>
</comment>
<dbReference type="InterPro" id="IPR011701">
    <property type="entry name" value="MFS"/>
</dbReference>
<organism evidence="8 9">
    <name type="scientific">Catenulispora yoronensis</name>
    <dbReference type="NCBI Taxonomy" id="450799"/>
    <lineage>
        <taxon>Bacteria</taxon>
        <taxon>Bacillati</taxon>
        <taxon>Actinomycetota</taxon>
        <taxon>Actinomycetes</taxon>
        <taxon>Catenulisporales</taxon>
        <taxon>Catenulisporaceae</taxon>
        <taxon>Catenulispora</taxon>
    </lineage>
</organism>
<dbReference type="EMBL" id="BAAAQN010000020">
    <property type="protein sequence ID" value="GAA2033638.1"/>
    <property type="molecule type" value="Genomic_DNA"/>
</dbReference>
<accession>A0ABP5FT79</accession>
<keyword evidence="3" id="KW-1003">Cell membrane</keyword>
<dbReference type="Pfam" id="PF07690">
    <property type="entry name" value="MFS_1"/>
    <property type="match status" value="1"/>
</dbReference>
<keyword evidence="9" id="KW-1185">Reference proteome</keyword>
<dbReference type="Gene3D" id="1.20.1250.20">
    <property type="entry name" value="MFS general substrate transporter like domains"/>
    <property type="match status" value="1"/>
</dbReference>
<dbReference type="RefSeq" id="WP_344666920.1">
    <property type="nucleotide sequence ID" value="NZ_BAAAQN010000020.1"/>
</dbReference>
<evidence type="ECO:0000256" key="2">
    <source>
        <dbReference type="ARBA" id="ARBA00022448"/>
    </source>
</evidence>
<feature type="transmembrane region" description="Helical" evidence="7">
    <location>
        <begin position="98"/>
        <end position="119"/>
    </location>
</feature>
<gene>
    <name evidence="8" type="ORF">GCM10009839_37580</name>
</gene>
<feature type="transmembrane region" description="Helical" evidence="7">
    <location>
        <begin position="218"/>
        <end position="241"/>
    </location>
</feature>
<sequence>MSLLPESRKFRRFWVARVVSFGGAQVAQVALVVLAAGRGPGAVSFVLLALSVPRLIGPLAGALADLVDTKRIMVVSEVGQACLFGVVAVAPFRVGVDVPLVAVATVLNTVFLPAGRSSIPRMVAPGDLPRAFAAMAMCFNIGYAAGPLVGGALLAVLDPRLVLAVDVAALGGSVVLLLGLRLPAARREEDAVRVGYWATLRAGLTVVIRDPRLRLVSLGLFFTVAFASLSTAALVFVATTTLRGPTWLYGVLMSAYGVGMIAGPAVFLSRWGHAADPLRVWRRGQFMFGAGTTVVGAVPWVGAVLPAQLVAGAGNGVENVATDLLIQESAPARLLGTISSVTIAVPFLANTLAYSAAPPLLHAGGPRVTMLVAGLGVLTVSTLIALLLAAKSPAVEALSS</sequence>
<dbReference type="Proteomes" id="UP001500751">
    <property type="component" value="Unassembled WGS sequence"/>
</dbReference>
<feature type="transmembrane region" description="Helical" evidence="7">
    <location>
        <begin position="12"/>
        <end position="36"/>
    </location>
</feature>
<keyword evidence="2" id="KW-0813">Transport</keyword>
<evidence type="ECO:0000256" key="1">
    <source>
        <dbReference type="ARBA" id="ARBA00004651"/>
    </source>
</evidence>
<evidence type="ECO:0000313" key="8">
    <source>
        <dbReference type="EMBL" id="GAA2033638.1"/>
    </source>
</evidence>
<keyword evidence="5 7" id="KW-1133">Transmembrane helix</keyword>
<evidence type="ECO:0000313" key="9">
    <source>
        <dbReference type="Proteomes" id="UP001500751"/>
    </source>
</evidence>
<proteinExistence type="predicted"/>
<name>A0ABP5FT79_9ACTN</name>
<feature type="transmembrane region" description="Helical" evidence="7">
    <location>
        <begin position="368"/>
        <end position="390"/>
    </location>
</feature>